<proteinExistence type="predicted"/>
<organism evidence="1 2">
    <name type="scientific">Sinosporangium siamense</name>
    <dbReference type="NCBI Taxonomy" id="1367973"/>
    <lineage>
        <taxon>Bacteria</taxon>
        <taxon>Bacillati</taxon>
        <taxon>Actinomycetota</taxon>
        <taxon>Actinomycetes</taxon>
        <taxon>Streptosporangiales</taxon>
        <taxon>Streptosporangiaceae</taxon>
        <taxon>Sinosporangium</taxon>
    </lineage>
</organism>
<sequence>MPHHLVPVRDGGRLSCFEKLMNLLRALAARDPVPAVGYGSTLPAALPVWAWGEAEQREVVARHIREGRSGACAVGEWLGNRALLGSFFEEGRWLIMCWDRLPAMAGLRAPAAADDHDAERLLGAVAQAVHEGRRPSLTGLAHG</sequence>
<evidence type="ECO:0000313" key="2">
    <source>
        <dbReference type="Proteomes" id="UP000606172"/>
    </source>
</evidence>
<keyword evidence="2" id="KW-1185">Reference proteome</keyword>
<accession>A0A919RPR6</accession>
<comment type="caution">
    <text evidence="1">The sequence shown here is derived from an EMBL/GenBank/DDBJ whole genome shotgun (WGS) entry which is preliminary data.</text>
</comment>
<protein>
    <submittedName>
        <fullName evidence="1">Uncharacterized protein</fullName>
    </submittedName>
</protein>
<gene>
    <name evidence="1" type="ORF">Ssi02_70010</name>
</gene>
<dbReference type="Proteomes" id="UP000606172">
    <property type="component" value="Unassembled WGS sequence"/>
</dbReference>
<dbReference type="AlphaFoldDB" id="A0A919RPR6"/>
<evidence type="ECO:0000313" key="1">
    <source>
        <dbReference type="EMBL" id="GII96770.1"/>
    </source>
</evidence>
<dbReference type="EMBL" id="BOOW01000049">
    <property type="protein sequence ID" value="GII96770.1"/>
    <property type="molecule type" value="Genomic_DNA"/>
</dbReference>
<dbReference type="RefSeq" id="WP_204031797.1">
    <property type="nucleotide sequence ID" value="NZ_BOOW01000049.1"/>
</dbReference>
<name>A0A919RPR6_9ACTN</name>
<reference evidence="1" key="1">
    <citation type="submission" date="2021-01" db="EMBL/GenBank/DDBJ databases">
        <title>Whole genome shotgun sequence of Sinosporangium siamense NBRC 109515.</title>
        <authorList>
            <person name="Komaki H."/>
            <person name="Tamura T."/>
        </authorList>
    </citation>
    <scope>NUCLEOTIDE SEQUENCE</scope>
    <source>
        <strain evidence="1">NBRC 109515</strain>
    </source>
</reference>